<organism evidence="1 2">
    <name type="scientific">Nocardia brasiliensis</name>
    <dbReference type="NCBI Taxonomy" id="37326"/>
    <lineage>
        <taxon>Bacteria</taxon>
        <taxon>Bacillati</taxon>
        <taxon>Actinomycetota</taxon>
        <taxon>Actinomycetes</taxon>
        <taxon>Mycobacteriales</taxon>
        <taxon>Nocardiaceae</taxon>
        <taxon>Nocardia</taxon>
    </lineage>
</organism>
<sequence>MRSTDIIDYDGGAIYLLDDQLTDQTRTLPVLDTGRLRPGFGILGIKTSNERSYGHLARVSVETADGFPPEPTDAEFMAETSYLTDLGRQRIGDCYFAACQGDLARPLTPPGPARVHVRLYEIRGPQEPYRAAAPGYEPRLIPVNEHLLLHIWNEPVLHEPRNGRCDRIIG</sequence>
<name>A0A6G9XR61_NOCBR</name>
<dbReference type="EMBL" id="CP046171">
    <property type="protein sequence ID" value="QIS03399.1"/>
    <property type="molecule type" value="Genomic_DNA"/>
</dbReference>
<dbReference type="RefSeq" id="WP_167462467.1">
    <property type="nucleotide sequence ID" value="NZ_CP046171.1"/>
</dbReference>
<evidence type="ECO:0000313" key="2">
    <source>
        <dbReference type="Proteomes" id="UP000501705"/>
    </source>
</evidence>
<gene>
    <name evidence="1" type="ORF">F5X71_14675</name>
</gene>
<evidence type="ECO:0000313" key="1">
    <source>
        <dbReference type="EMBL" id="QIS03399.1"/>
    </source>
</evidence>
<accession>A0A6G9XR61</accession>
<reference evidence="1 2" key="1">
    <citation type="journal article" date="2019" name="ACS Chem. Biol.">
        <title>Identification and Mobilization of a Cryptic Antibiotic Biosynthesis Gene Locus from a Human-Pathogenic Nocardia Isolate.</title>
        <authorList>
            <person name="Herisse M."/>
            <person name="Ishida K."/>
            <person name="Porter J.L."/>
            <person name="Howden B."/>
            <person name="Hertweck C."/>
            <person name="Stinear T.P."/>
            <person name="Pidot S.J."/>
        </authorList>
    </citation>
    <scope>NUCLEOTIDE SEQUENCE [LARGE SCALE GENOMIC DNA]</scope>
    <source>
        <strain evidence="1 2">AUSMDU00024985</strain>
    </source>
</reference>
<dbReference type="AlphaFoldDB" id="A0A6G9XR61"/>
<protein>
    <submittedName>
        <fullName evidence="1">Uncharacterized protein</fullName>
    </submittedName>
</protein>
<proteinExistence type="predicted"/>
<dbReference type="Proteomes" id="UP000501705">
    <property type="component" value="Chromosome"/>
</dbReference>